<keyword evidence="1" id="KW-1133">Transmembrane helix</keyword>
<keyword evidence="1" id="KW-0472">Membrane</keyword>
<feature type="transmembrane region" description="Helical" evidence="1">
    <location>
        <begin position="46"/>
        <end position="71"/>
    </location>
</feature>
<evidence type="ECO:0000256" key="1">
    <source>
        <dbReference type="SAM" id="Phobius"/>
    </source>
</evidence>
<sequence length="78" mass="7785">MARRGWGGSIATAVGVAAGTGAAQLGFGYGLGIINWAPADAGAARGAWVAGLVWATWIAGSSTILGAICAYRLHERAL</sequence>
<keyword evidence="3" id="KW-1185">Reference proteome</keyword>
<comment type="caution">
    <text evidence="2">The sequence shown here is derived from an EMBL/GenBank/DDBJ whole genome shotgun (WGS) entry which is preliminary data.</text>
</comment>
<protein>
    <submittedName>
        <fullName evidence="2">Uncharacterized protein</fullName>
    </submittedName>
</protein>
<reference evidence="3" key="1">
    <citation type="journal article" date="2019" name="Int. J. Syst. Evol. Microbiol.">
        <title>The Global Catalogue of Microorganisms (GCM) 10K type strain sequencing project: providing services to taxonomists for standard genome sequencing and annotation.</title>
        <authorList>
            <consortium name="The Broad Institute Genomics Platform"/>
            <consortium name="The Broad Institute Genome Sequencing Center for Infectious Disease"/>
            <person name="Wu L."/>
            <person name="Ma J."/>
        </authorList>
    </citation>
    <scope>NUCLEOTIDE SEQUENCE [LARGE SCALE GENOMIC DNA]</scope>
    <source>
        <strain evidence="3">JCM 32148</strain>
    </source>
</reference>
<name>A0ABW3A5T5_9ACTN</name>
<keyword evidence="1" id="KW-0812">Transmembrane</keyword>
<dbReference type="EMBL" id="JBHTHM010001284">
    <property type="protein sequence ID" value="MFD0786326.1"/>
    <property type="molecule type" value="Genomic_DNA"/>
</dbReference>
<feature type="non-terminal residue" evidence="2">
    <location>
        <position position="78"/>
    </location>
</feature>
<gene>
    <name evidence="2" type="ORF">ACFQZ8_20705</name>
</gene>
<accession>A0ABW3A5T5</accession>
<evidence type="ECO:0000313" key="2">
    <source>
        <dbReference type="EMBL" id="MFD0786326.1"/>
    </source>
</evidence>
<organism evidence="2 3">
    <name type="scientific">Micromonospora azadirachtae</name>
    <dbReference type="NCBI Taxonomy" id="1970735"/>
    <lineage>
        <taxon>Bacteria</taxon>
        <taxon>Bacillati</taxon>
        <taxon>Actinomycetota</taxon>
        <taxon>Actinomycetes</taxon>
        <taxon>Micromonosporales</taxon>
        <taxon>Micromonosporaceae</taxon>
        <taxon>Micromonospora</taxon>
    </lineage>
</organism>
<evidence type="ECO:0000313" key="3">
    <source>
        <dbReference type="Proteomes" id="UP001597053"/>
    </source>
</evidence>
<proteinExistence type="predicted"/>
<dbReference type="Proteomes" id="UP001597053">
    <property type="component" value="Unassembled WGS sequence"/>
</dbReference>